<dbReference type="GO" id="GO:0016020">
    <property type="term" value="C:membrane"/>
    <property type="evidence" value="ECO:0007669"/>
    <property type="project" value="TreeGrafter"/>
</dbReference>
<dbReference type="InterPro" id="IPR001930">
    <property type="entry name" value="Peptidase_M1"/>
</dbReference>
<keyword evidence="2 11" id="KW-0031">Aminopeptidase</keyword>
<protein>
    <recommendedName>
        <fullName evidence="11">Aminopeptidase</fullName>
        <ecNumber evidence="11">3.4.11.-</ecNumber>
    </recommendedName>
</protein>
<dbReference type="FunFam" id="1.10.390.10:FF:000001">
    <property type="entry name" value="Aminopeptidase"/>
    <property type="match status" value="1"/>
</dbReference>
<gene>
    <name evidence="15" type="ORF">TRICI_001361</name>
</gene>
<dbReference type="InterPro" id="IPR042097">
    <property type="entry name" value="Aminopeptidase_N-like_N_sf"/>
</dbReference>
<dbReference type="SUPFAM" id="SSF63737">
    <property type="entry name" value="Leukotriene A4 hydrolase N-terminal domain"/>
    <property type="match status" value="1"/>
</dbReference>
<keyword evidence="3 11" id="KW-0645">Protease</keyword>
<evidence type="ECO:0000256" key="1">
    <source>
        <dbReference type="ARBA" id="ARBA00010136"/>
    </source>
</evidence>
<feature type="active site" description="Proton acceptor" evidence="8">
    <location>
        <position position="304"/>
    </location>
</feature>
<organism evidence="15 16">
    <name type="scientific">Trichomonascus ciferrii</name>
    <dbReference type="NCBI Taxonomy" id="44093"/>
    <lineage>
        <taxon>Eukaryota</taxon>
        <taxon>Fungi</taxon>
        <taxon>Dikarya</taxon>
        <taxon>Ascomycota</taxon>
        <taxon>Saccharomycotina</taxon>
        <taxon>Dipodascomycetes</taxon>
        <taxon>Dipodascales</taxon>
        <taxon>Trichomonascaceae</taxon>
        <taxon>Trichomonascus</taxon>
        <taxon>Trichomonascus ciferrii complex</taxon>
    </lineage>
</organism>
<feature type="site" description="Transition state stabilizer" evidence="10">
    <location>
        <position position="389"/>
    </location>
</feature>
<keyword evidence="16" id="KW-1185">Reference proteome</keyword>
<evidence type="ECO:0000256" key="11">
    <source>
        <dbReference type="RuleBase" id="RU364040"/>
    </source>
</evidence>
<dbReference type="GO" id="GO:0070006">
    <property type="term" value="F:metalloaminopeptidase activity"/>
    <property type="evidence" value="ECO:0007669"/>
    <property type="project" value="TreeGrafter"/>
</dbReference>
<dbReference type="PRINTS" id="PR00756">
    <property type="entry name" value="ALADIPTASE"/>
</dbReference>
<keyword evidence="5 11" id="KW-0378">Hydrolase</keyword>
<dbReference type="GO" id="GO:0042277">
    <property type="term" value="F:peptide binding"/>
    <property type="evidence" value="ECO:0007669"/>
    <property type="project" value="TreeGrafter"/>
</dbReference>
<evidence type="ECO:0000256" key="3">
    <source>
        <dbReference type="ARBA" id="ARBA00022670"/>
    </source>
</evidence>
<dbReference type="OrthoDB" id="10031169at2759"/>
<evidence type="ECO:0000259" key="14">
    <source>
        <dbReference type="Pfam" id="PF17900"/>
    </source>
</evidence>
<dbReference type="Gene3D" id="2.60.40.1910">
    <property type="match status" value="1"/>
</dbReference>
<dbReference type="Gene3D" id="1.10.390.10">
    <property type="entry name" value="Neutral Protease Domain 2"/>
    <property type="match status" value="1"/>
</dbReference>
<feature type="binding site" evidence="9">
    <location>
        <position position="307"/>
    </location>
    <ligand>
        <name>Zn(2+)</name>
        <dbReference type="ChEBI" id="CHEBI:29105"/>
        <note>catalytic</note>
    </ligand>
</feature>
<dbReference type="VEuPathDB" id="FungiDB:TRICI_001361"/>
<evidence type="ECO:0000256" key="2">
    <source>
        <dbReference type="ARBA" id="ARBA00022438"/>
    </source>
</evidence>
<evidence type="ECO:0000256" key="4">
    <source>
        <dbReference type="ARBA" id="ARBA00022723"/>
    </source>
</evidence>
<comment type="similarity">
    <text evidence="1 11">Belongs to the peptidase M1 family.</text>
</comment>
<dbReference type="SUPFAM" id="SSF55486">
    <property type="entry name" value="Metalloproteases ('zincins'), catalytic domain"/>
    <property type="match status" value="1"/>
</dbReference>
<evidence type="ECO:0000313" key="15">
    <source>
        <dbReference type="EMBL" id="KAA8916498.1"/>
    </source>
</evidence>
<keyword evidence="6 9" id="KW-0862">Zinc</keyword>
<feature type="domain" description="ERAP1-like C-terminal" evidence="13">
    <location>
        <begin position="522"/>
        <end position="844"/>
    </location>
</feature>
<feature type="binding site" evidence="9">
    <location>
        <position position="326"/>
    </location>
    <ligand>
        <name>Zn(2+)</name>
        <dbReference type="ChEBI" id="CHEBI:29105"/>
        <note>catalytic</note>
    </ligand>
</feature>
<evidence type="ECO:0000256" key="8">
    <source>
        <dbReference type="PIRSR" id="PIRSR634016-1"/>
    </source>
</evidence>
<feature type="binding site" evidence="9">
    <location>
        <position position="303"/>
    </location>
    <ligand>
        <name>Zn(2+)</name>
        <dbReference type="ChEBI" id="CHEBI:29105"/>
        <note>catalytic</note>
    </ligand>
</feature>
<proteinExistence type="inferred from homology"/>
<dbReference type="CDD" id="cd09601">
    <property type="entry name" value="M1_APN-Q_like"/>
    <property type="match status" value="1"/>
</dbReference>
<evidence type="ECO:0000259" key="12">
    <source>
        <dbReference type="Pfam" id="PF01433"/>
    </source>
</evidence>
<evidence type="ECO:0000256" key="10">
    <source>
        <dbReference type="PIRSR" id="PIRSR634016-4"/>
    </source>
</evidence>
<feature type="domain" description="Peptidase M1 membrane alanine aminopeptidase" evidence="12">
    <location>
        <begin position="232"/>
        <end position="448"/>
    </location>
</feature>
<dbReference type="GO" id="GO:0005737">
    <property type="term" value="C:cytoplasm"/>
    <property type="evidence" value="ECO:0007669"/>
    <property type="project" value="TreeGrafter"/>
</dbReference>
<evidence type="ECO:0000256" key="9">
    <source>
        <dbReference type="PIRSR" id="PIRSR634016-3"/>
    </source>
</evidence>
<evidence type="ECO:0000256" key="6">
    <source>
        <dbReference type="ARBA" id="ARBA00022833"/>
    </source>
</evidence>
<dbReference type="Pfam" id="PF01433">
    <property type="entry name" value="Peptidase_M1"/>
    <property type="match status" value="1"/>
</dbReference>
<dbReference type="InterPro" id="IPR034016">
    <property type="entry name" value="M1_APN-typ"/>
</dbReference>
<dbReference type="GO" id="GO:0043171">
    <property type="term" value="P:peptide catabolic process"/>
    <property type="evidence" value="ECO:0007669"/>
    <property type="project" value="TreeGrafter"/>
</dbReference>
<accession>A0A642V9I9</accession>
<dbReference type="InterPro" id="IPR027268">
    <property type="entry name" value="Peptidase_M4/M1_CTD_sf"/>
</dbReference>
<dbReference type="InterPro" id="IPR014782">
    <property type="entry name" value="Peptidase_M1_dom"/>
</dbReference>
<dbReference type="EC" id="3.4.11.-" evidence="11"/>
<comment type="caution">
    <text evidence="15">The sequence shown here is derived from an EMBL/GenBank/DDBJ whole genome shotgun (WGS) entry which is preliminary data.</text>
</comment>
<evidence type="ECO:0000256" key="7">
    <source>
        <dbReference type="ARBA" id="ARBA00023049"/>
    </source>
</evidence>
<dbReference type="Proteomes" id="UP000761534">
    <property type="component" value="Unassembled WGS sequence"/>
</dbReference>
<dbReference type="GO" id="GO:0006508">
    <property type="term" value="P:proteolysis"/>
    <property type="evidence" value="ECO:0007669"/>
    <property type="project" value="UniProtKB-KW"/>
</dbReference>
<dbReference type="Pfam" id="PF11838">
    <property type="entry name" value="ERAP1_C"/>
    <property type="match status" value="1"/>
</dbReference>
<dbReference type="Pfam" id="PF17900">
    <property type="entry name" value="Peptidase_M1_N"/>
    <property type="match status" value="1"/>
</dbReference>
<dbReference type="AlphaFoldDB" id="A0A642V9I9"/>
<dbReference type="InterPro" id="IPR024571">
    <property type="entry name" value="ERAP1-like_C_dom"/>
</dbReference>
<feature type="domain" description="Aminopeptidase N-like N-terminal" evidence="14">
    <location>
        <begin position="13"/>
        <end position="191"/>
    </location>
</feature>
<evidence type="ECO:0000313" key="16">
    <source>
        <dbReference type="Proteomes" id="UP000761534"/>
    </source>
</evidence>
<dbReference type="Gene3D" id="1.25.50.20">
    <property type="match status" value="1"/>
</dbReference>
<dbReference type="PANTHER" id="PTHR11533">
    <property type="entry name" value="PROTEASE M1 ZINC METALLOPROTEASE"/>
    <property type="match status" value="1"/>
</dbReference>
<dbReference type="GO" id="GO:0008270">
    <property type="term" value="F:zinc ion binding"/>
    <property type="evidence" value="ECO:0007669"/>
    <property type="project" value="UniProtKB-UniRule"/>
</dbReference>
<evidence type="ECO:0000259" key="13">
    <source>
        <dbReference type="Pfam" id="PF11838"/>
    </source>
</evidence>
<sequence length="867" mass="98221">MPEDREVLPKAFKPTNYNLSLYRIDLEKKTYNGTVVIDYDVQEADNAIYLNYRGGVKVFGAELEGANVTNISYDEPTETVKLALDQSLTPGKAQVTVKFQANIETNMAGFYASRYGEGMEMYSTQFESTDARRAFPCADEPNQKASFEFQLEKPKEDFVVLSNMPVKEEKKGPNNKTVVVFEKSPVMSTYLYAWAMGDFEYIESETERSYNGKKLPVRVYTTKGLKEQGRLALESAVKIIDFYSKVFGIDYVLPKCDLIAVHEFTHGAMENWGLITYRTTAVLYDPETSDSAYKTRVVYVVAHELAHQWFGNLVTMDWWDELWLNEGFATWVGWFAVDHLYPEWDVFSRFVSESAQQALSLDSLRGSHPIEVAVKSGAEIDQIFDSISYLKGASSIRMLSSQLGEDVFLNGVSSYLKKHSFGNAKTTDLWNALAEASGKDVAQNMLNWTQKIGFPVLTVDESGDQITVRQDRFLSTGDVAAEENSTEWWVPLAVSTGLRTEPINDVLHARQGVLSNVSKDSFYKLNKDQIGLYRVNYPTDRLDKLSGQINELSNKDRVGLIADSASTASAGVGHTEGFLTLLKKFGESNETDYFVWSEMISRLGNLRYAYSEYPNEKVRCALDQVGMDLIKPQLEQMSWDTPSDADFLWVQLRKSIFFNGISLGNEDLIQEAHKRFKSYINGEASAVHPSLRSAVYLAVMKYSSGEDLETAYKYLINELTNSNAVDGRELAISSLGRATDQTIITKNLNMFLNGDIAVQDIHSLVSALSANKESRQQTWEFIKSNWEAIYSRYGSNMIIFERLMRLVLSNLTTEAAYNDINNFFKDKDLKGYDRAVAQALDVIKVRYQWVARDSDKVESWLKEKKYL</sequence>
<evidence type="ECO:0000256" key="5">
    <source>
        <dbReference type="ARBA" id="ARBA00022801"/>
    </source>
</evidence>
<dbReference type="FunFam" id="1.25.50.20:FF:000002">
    <property type="entry name" value="Aminopeptidase"/>
    <property type="match status" value="1"/>
</dbReference>
<dbReference type="Gene3D" id="2.60.40.1730">
    <property type="entry name" value="tricorn interacting facor f3 domain"/>
    <property type="match status" value="1"/>
</dbReference>
<keyword evidence="7 11" id="KW-0482">Metalloprotease</keyword>
<reference evidence="15" key="1">
    <citation type="journal article" date="2019" name="G3 (Bethesda)">
        <title>Genome Assemblies of Two Rare Opportunistic Yeast Pathogens: Diutina rugosa (syn. Candida rugosa) and Trichomonascus ciferrii (syn. Candida ciferrii).</title>
        <authorList>
            <person name="Mixao V."/>
            <person name="Saus E."/>
            <person name="Hansen A.P."/>
            <person name="Lass-Florl C."/>
            <person name="Gabaldon T."/>
        </authorList>
    </citation>
    <scope>NUCLEOTIDE SEQUENCE</scope>
    <source>
        <strain evidence="15">CBS 4856</strain>
    </source>
</reference>
<dbReference type="InterPro" id="IPR045357">
    <property type="entry name" value="Aminopeptidase_N-like_N"/>
</dbReference>
<comment type="cofactor">
    <cofactor evidence="9 11">
        <name>Zn(2+)</name>
        <dbReference type="ChEBI" id="CHEBI:29105"/>
    </cofactor>
    <text evidence="9 11">Binds 1 zinc ion per subunit.</text>
</comment>
<dbReference type="InterPro" id="IPR050344">
    <property type="entry name" value="Peptidase_M1_aminopeptidases"/>
</dbReference>
<name>A0A642V9I9_9ASCO</name>
<dbReference type="EMBL" id="SWFS01000097">
    <property type="protein sequence ID" value="KAA8916498.1"/>
    <property type="molecule type" value="Genomic_DNA"/>
</dbReference>
<keyword evidence="4 9" id="KW-0479">Metal-binding</keyword>
<dbReference type="PANTHER" id="PTHR11533:SF171">
    <property type="entry name" value="AMINOPEPTIDASE"/>
    <property type="match status" value="1"/>
</dbReference>